<dbReference type="EMBL" id="RBSV01000174">
    <property type="protein sequence ID" value="RMS82844.1"/>
    <property type="molecule type" value="Genomic_DNA"/>
</dbReference>
<evidence type="ECO:0000313" key="2">
    <source>
        <dbReference type="EMBL" id="RMS82844.1"/>
    </source>
</evidence>
<proteinExistence type="predicted"/>
<name>A0A3M5FV91_PSESS</name>
<dbReference type="AlphaFoldDB" id="A0A3M5FV91"/>
<gene>
    <name evidence="2" type="ORF">ALP60_200018</name>
</gene>
<dbReference type="Proteomes" id="UP000268887">
    <property type="component" value="Unassembled WGS sequence"/>
</dbReference>
<protein>
    <submittedName>
        <fullName evidence="2">Uncharacterized protein</fullName>
    </submittedName>
</protein>
<dbReference type="RefSeq" id="WP_060411045.1">
    <property type="nucleotide sequence ID" value="NZ_RBSU01000068.1"/>
</dbReference>
<keyword evidence="1" id="KW-1133">Transmembrane helix</keyword>
<feature type="transmembrane region" description="Helical" evidence="1">
    <location>
        <begin position="36"/>
        <end position="55"/>
    </location>
</feature>
<keyword evidence="1" id="KW-0472">Membrane</keyword>
<organism evidence="2 3">
    <name type="scientific">Pseudomonas savastanoi</name>
    <name type="common">Pseudomonas syringae pv. savastanoi</name>
    <dbReference type="NCBI Taxonomy" id="29438"/>
    <lineage>
        <taxon>Bacteria</taxon>
        <taxon>Pseudomonadati</taxon>
        <taxon>Pseudomonadota</taxon>
        <taxon>Gammaproteobacteria</taxon>
        <taxon>Pseudomonadales</taxon>
        <taxon>Pseudomonadaceae</taxon>
        <taxon>Pseudomonas</taxon>
    </lineage>
</organism>
<evidence type="ECO:0000256" key="1">
    <source>
        <dbReference type="SAM" id="Phobius"/>
    </source>
</evidence>
<comment type="caution">
    <text evidence="2">The sequence shown here is derived from an EMBL/GenBank/DDBJ whole genome shotgun (WGS) entry which is preliminary data.</text>
</comment>
<keyword evidence="1" id="KW-0812">Transmembrane</keyword>
<sequence>MGQSIGQRLAEYGEVLGEQVANAMEGEKINKDDNTGAYLIGGGVLTAGILTGMLVSGKSVAKSRAISSEMKADPYHPDWKNYTGTDRGVGADVVKEGLK</sequence>
<reference evidence="2 3" key="1">
    <citation type="submission" date="2018-08" db="EMBL/GenBank/DDBJ databases">
        <title>Recombination of ecologically and evolutionarily significant loci maintains genetic cohesion in the Pseudomonas syringae species complex.</title>
        <authorList>
            <person name="Dillon M."/>
            <person name="Thakur S."/>
            <person name="Almeida R.N.D."/>
            <person name="Weir B.S."/>
            <person name="Guttman D.S."/>
        </authorList>
    </citation>
    <scope>NUCLEOTIDE SEQUENCE [LARGE SCALE GENOMIC DNA]</scope>
    <source>
        <strain evidence="2 3">ICMP 13927</strain>
    </source>
</reference>
<accession>A0A3M5FV91</accession>
<evidence type="ECO:0000313" key="3">
    <source>
        <dbReference type="Proteomes" id="UP000268887"/>
    </source>
</evidence>